<sequence>MLFQLLLAGHGGVPVIVNFLNEHVGSMSLLFPLLLEITAQERVPTTVKRDLWTAFVLVRPYVDENYAKKMLHSLRTIECDAYVLCLAEIVLEKAQEDENDEKNEQDIKPAVKKLKREMEIVEIDIDPTNPLDLLEVKMHLDQQAAVDVVPETTKTKELELTSEQQAKAAVIVKGINRLASFTIDAITPFCDDMITLCLEITTGQEPIFERLTLAANAMQLALVPEDVLVVFCTKLLDAQWSLRTTMHLMKISLFDKVQSSPTALSRGLVQIVIRLSKDHPSVIINDLLVPLMISPELAAKPPQCEIATRIIRDGLALNWINDLLKKLCEDRIHTPFHTTDRMLLVLQTLFNLKADIQQETMDMVIDAMDTAVSIHAKSIKFATALFTIVAKYTVLCKSHKELLLELVAKCQSSMAKTALRAIEKL</sequence>
<dbReference type="PANTHER" id="PTHR32094:SF5">
    <property type="entry name" value="FANCONI ANEMIA GROUP E PROTEIN"/>
    <property type="match status" value="1"/>
</dbReference>
<dbReference type="PANTHER" id="PTHR32094">
    <property type="entry name" value="FANCONI ANEMIA GROUP E PROTEIN"/>
    <property type="match status" value="1"/>
</dbReference>
<dbReference type="Proteomes" id="UP000243217">
    <property type="component" value="Unassembled WGS sequence"/>
</dbReference>
<gene>
    <name evidence="1" type="ORF">THRCLA_11793</name>
</gene>
<dbReference type="STRING" id="74557.A0A1V9Y6M9"/>
<name>A0A1V9Y6M9_9STRA</name>
<evidence type="ECO:0000313" key="2">
    <source>
        <dbReference type="Proteomes" id="UP000243217"/>
    </source>
</evidence>
<dbReference type="AlphaFoldDB" id="A0A1V9Y6M9"/>
<dbReference type="InterPro" id="IPR039685">
    <property type="entry name" value="FANCE"/>
</dbReference>
<accession>A0A1V9Y6M9</accession>
<dbReference type="GO" id="GO:0043240">
    <property type="term" value="C:Fanconi anaemia nuclear complex"/>
    <property type="evidence" value="ECO:0007669"/>
    <property type="project" value="InterPro"/>
</dbReference>
<dbReference type="OrthoDB" id="3247158at2759"/>
<evidence type="ECO:0000313" key="1">
    <source>
        <dbReference type="EMBL" id="OQR81367.1"/>
    </source>
</evidence>
<keyword evidence="2" id="KW-1185">Reference proteome</keyword>
<dbReference type="GO" id="GO:0036297">
    <property type="term" value="P:interstrand cross-link repair"/>
    <property type="evidence" value="ECO:0007669"/>
    <property type="project" value="InterPro"/>
</dbReference>
<comment type="caution">
    <text evidence="1">The sequence shown here is derived from an EMBL/GenBank/DDBJ whole genome shotgun (WGS) entry which is preliminary data.</text>
</comment>
<dbReference type="EMBL" id="JNBS01005015">
    <property type="protein sequence ID" value="OQR81367.1"/>
    <property type="molecule type" value="Genomic_DNA"/>
</dbReference>
<dbReference type="Gene3D" id="1.25.40.480">
    <property type="match status" value="1"/>
</dbReference>
<proteinExistence type="predicted"/>
<reference evidence="1 2" key="1">
    <citation type="journal article" date="2014" name="Genome Biol. Evol.">
        <title>The secreted proteins of Achlya hypogyna and Thraustotheca clavata identify the ancestral oomycete secretome and reveal gene acquisitions by horizontal gene transfer.</title>
        <authorList>
            <person name="Misner I."/>
            <person name="Blouin N."/>
            <person name="Leonard G."/>
            <person name="Richards T.A."/>
            <person name="Lane C.E."/>
        </authorList>
    </citation>
    <scope>NUCLEOTIDE SEQUENCE [LARGE SCALE GENOMIC DNA]</scope>
    <source>
        <strain evidence="1 2">ATCC 34112</strain>
    </source>
</reference>
<protein>
    <submittedName>
        <fullName evidence="1">Uncharacterized protein</fullName>
    </submittedName>
</protein>
<organism evidence="1 2">
    <name type="scientific">Thraustotheca clavata</name>
    <dbReference type="NCBI Taxonomy" id="74557"/>
    <lineage>
        <taxon>Eukaryota</taxon>
        <taxon>Sar</taxon>
        <taxon>Stramenopiles</taxon>
        <taxon>Oomycota</taxon>
        <taxon>Saprolegniomycetes</taxon>
        <taxon>Saprolegniales</taxon>
        <taxon>Achlyaceae</taxon>
        <taxon>Thraustotheca</taxon>
    </lineage>
</organism>